<comment type="caution">
    <text evidence="7">The sequence shown here is derived from an EMBL/GenBank/DDBJ whole genome shotgun (WGS) entry which is preliminary data.</text>
</comment>
<sequence>MASVKALYFRFFVFVYALYAFFNKGIAYSYLAEVTLVTGLLLILWNLRRYEFAWGKRMTLLAVFVSLSIVYIIRGLASGYSLVDVVRDSVMFNYIGFAFIIYFFKDDLPELIQRLSIVYKWYPFVMCFCFLLSSYNTFFRELILFGGQRLFLYKFGDMGVHLFIASILLLSGNITLRKRYFVMQCIMIVYLLLIVASYSRSGMMSYVLAMGAFLVYTKNVALRRQVFRWIKFVPLLILLALPLFLSTNVEENFQGRSLSLEQLSKNATSIFSFEDDGSTLSDNKAWRLLWWARIVDETFMGPFFLWGKGMGMSLVPVGEAGYDVSEGDLRSPHSFHMTVLARFGVPVFLLWICWMYLHLSHIRKKNTSPHALLFTAITLAFLVNASFDVFLEGPMGAFPFWTFVGLAYAEEVFKQKPENPARLGAG</sequence>
<feature type="transmembrane region" description="Helical" evidence="5">
    <location>
        <begin position="181"/>
        <end position="198"/>
    </location>
</feature>
<reference evidence="7 8" key="1">
    <citation type="submission" date="2020-01" db="EMBL/GenBank/DDBJ databases">
        <title>Genome analysis.</title>
        <authorList>
            <person name="Wu S."/>
            <person name="Wang G."/>
        </authorList>
    </citation>
    <scope>NUCLEOTIDE SEQUENCE [LARGE SCALE GENOMIC DNA]</scope>
    <source>
        <strain evidence="7 8">SYL130</strain>
    </source>
</reference>
<organism evidence="7 8">
    <name type="scientific">Sediminibacterium roseum</name>
    <dbReference type="NCBI Taxonomy" id="1978412"/>
    <lineage>
        <taxon>Bacteria</taxon>
        <taxon>Pseudomonadati</taxon>
        <taxon>Bacteroidota</taxon>
        <taxon>Chitinophagia</taxon>
        <taxon>Chitinophagales</taxon>
        <taxon>Chitinophagaceae</taxon>
        <taxon>Sediminibacterium</taxon>
    </lineage>
</organism>
<evidence type="ECO:0000256" key="2">
    <source>
        <dbReference type="ARBA" id="ARBA00022692"/>
    </source>
</evidence>
<evidence type="ECO:0000313" key="8">
    <source>
        <dbReference type="Proteomes" id="UP000753802"/>
    </source>
</evidence>
<dbReference type="EMBL" id="JAACJS010000002">
    <property type="protein sequence ID" value="NCI49121.1"/>
    <property type="molecule type" value="Genomic_DNA"/>
</dbReference>
<feature type="transmembrane region" description="Helical" evidence="5">
    <location>
        <begin position="7"/>
        <end position="22"/>
    </location>
</feature>
<feature type="transmembrane region" description="Helical" evidence="5">
    <location>
        <begin position="28"/>
        <end position="47"/>
    </location>
</feature>
<feature type="transmembrane region" description="Helical" evidence="5">
    <location>
        <begin position="59"/>
        <end position="77"/>
    </location>
</feature>
<proteinExistence type="predicted"/>
<feature type="transmembrane region" description="Helical" evidence="5">
    <location>
        <begin position="371"/>
        <end position="391"/>
    </location>
</feature>
<evidence type="ECO:0000256" key="3">
    <source>
        <dbReference type="ARBA" id="ARBA00022989"/>
    </source>
</evidence>
<keyword evidence="4 5" id="KW-0472">Membrane</keyword>
<keyword evidence="3 5" id="KW-1133">Transmembrane helix</keyword>
<dbReference type="RefSeq" id="WP_161817418.1">
    <property type="nucleotide sequence ID" value="NZ_JAACJS010000002.1"/>
</dbReference>
<feature type="transmembrane region" description="Helical" evidence="5">
    <location>
        <begin position="229"/>
        <end position="249"/>
    </location>
</feature>
<feature type="domain" description="O-antigen ligase-related" evidence="6">
    <location>
        <begin position="186"/>
        <end position="352"/>
    </location>
</feature>
<comment type="subcellular location">
    <subcellularLocation>
        <location evidence="1">Membrane</location>
        <topology evidence="1">Multi-pass membrane protein</topology>
    </subcellularLocation>
</comment>
<protein>
    <recommendedName>
        <fullName evidence="6">O-antigen ligase-related domain-containing protein</fullName>
    </recommendedName>
</protein>
<evidence type="ECO:0000256" key="1">
    <source>
        <dbReference type="ARBA" id="ARBA00004141"/>
    </source>
</evidence>
<keyword evidence="2 5" id="KW-0812">Transmembrane</keyword>
<dbReference type="Proteomes" id="UP000753802">
    <property type="component" value="Unassembled WGS sequence"/>
</dbReference>
<evidence type="ECO:0000313" key="7">
    <source>
        <dbReference type="EMBL" id="NCI49121.1"/>
    </source>
</evidence>
<feature type="transmembrane region" description="Helical" evidence="5">
    <location>
        <begin position="89"/>
        <end position="105"/>
    </location>
</feature>
<accession>A0ABW9ZPU7</accession>
<feature type="transmembrane region" description="Helical" evidence="5">
    <location>
        <begin position="117"/>
        <end position="138"/>
    </location>
</feature>
<feature type="transmembrane region" description="Helical" evidence="5">
    <location>
        <begin position="204"/>
        <end position="222"/>
    </location>
</feature>
<evidence type="ECO:0000256" key="4">
    <source>
        <dbReference type="ARBA" id="ARBA00023136"/>
    </source>
</evidence>
<name>A0ABW9ZPU7_9BACT</name>
<gene>
    <name evidence="7" type="ORF">GWC95_04250</name>
</gene>
<feature type="transmembrane region" description="Helical" evidence="5">
    <location>
        <begin position="339"/>
        <end position="359"/>
    </location>
</feature>
<dbReference type="InterPro" id="IPR007016">
    <property type="entry name" value="O-antigen_ligase-rel_domated"/>
</dbReference>
<evidence type="ECO:0000256" key="5">
    <source>
        <dbReference type="SAM" id="Phobius"/>
    </source>
</evidence>
<keyword evidence="8" id="KW-1185">Reference proteome</keyword>
<evidence type="ECO:0000259" key="6">
    <source>
        <dbReference type="Pfam" id="PF04932"/>
    </source>
</evidence>
<dbReference type="Pfam" id="PF04932">
    <property type="entry name" value="Wzy_C"/>
    <property type="match status" value="1"/>
</dbReference>